<reference evidence="1 2" key="1">
    <citation type="submission" date="2017-04" db="EMBL/GenBank/DDBJ databases">
        <authorList>
            <person name="Afonso C.L."/>
            <person name="Miller P.J."/>
            <person name="Scott M.A."/>
            <person name="Spackman E."/>
            <person name="Goraichik I."/>
            <person name="Dimitrov K.M."/>
            <person name="Suarez D.L."/>
            <person name="Swayne D.E."/>
        </authorList>
    </citation>
    <scope>NUCLEOTIDE SEQUENCE [LARGE SCALE GENOMIC DNA]</scope>
    <source>
        <strain evidence="1">LMG 28154</strain>
    </source>
</reference>
<protein>
    <submittedName>
        <fullName evidence="1">Uncharacterized protein</fullName>
    </submittedName>
</protein>
<name>A0A238GYY0_9BURK</name>
<evidence type="ECO:0000313" key="1">
    <source>
        <dbReference type="EMBL" id="SMF98215.1"/>
    </source>
</evidence>
<proteinExistence type="predicted"/>
<accession>A0A238GYY0</accession>
<evidence type="ECO:0000313" key="2">
    <source>
        <dbReference type="Proteomes" id="UP000198460"/>
    </source>
</evidence>
<dbReference type="EMBL" id="FXAN01000013">
    <property type="protein sequence ID" value="SMF98215.1"/>
    <property type="molecule type" value="Genomic_DNA"/>
</dbReference>
<organism evidence="1 2">
    <name type="scientific">Burkholderia singularis</name>
    <dbReference type="NCBI Taxonomy" id="1503053"/>
    <lineage>
        <taxon>Bacteria</taxon>
        <taxon>Pseudomonadati</taxon>
        <taxon>Pseudomonadota</taxon>
        <taxon>Betaproteobacteria</taxon>
        <taxon>Burkholderiales</taxon>
        <taxon>Burkholderiaceae</taxon>
        <taxon>Burkholderia</taxon>
        <taxon>pseudomallei group</taxon>
    </lineage>
</organism>
<sequence length="46" mass="4883">MSVGGGRAAASETKKKGRVCAALRAFLLRVGAQRCVFVMDRRGSIT</sequence>
<gene>
    <name evidence="1" type="ORF">BSIN_1506</name>
</gene>
<dbReference type="AlphaFoldDB" id="A0A238GYY0"/>
<dbReference type="Proteomes" id="UP000198460">
    <property type="component" value="Unassembled WGS sequence"/>
</dbReference>